<accession>X6L7G8</accession>
<dbReference type="EMBL" id="ASPP01050261">
    <property type="protein sequence ID" value="ETN97258.1"/>
    <property type="molecule type" value="Genomic_DNA"/>
</dbReference>
<evidence type="ECO:0000313" key="2">
    <source>
        <dbReference type="Proteomes" id="UP000023152"/>
    </source>
</evidence>
<keyword evidence="2" id="KW-1185">Reference proteome</keyword>
<dbReference type="Proteomes" id="UP000023152">
    <property type="component" value="Unassembled WGS sequence"/>
</dbReference>
<name>X6L7G8_RETFI</name>
<gene>
    <name evidence="1" type="ORF">RFI_40273</name>
</gene>
<comment type="caution">
    <text evidence="1">The sequence shown here is derived from an EMBL/GenBank/DDBJ whole genome shotgun (WGS) entry which is preliminary data.</text>
</comment>
<reference evidence="1 2" key="1">
    <citation type="journal article" date="2013" name="Curr. Biol.">
        <title>The Genome of the Foraminiferan Reticulomyxa filosa.</title>
        <authorList>
            <person name="Glockner G."/>
            <person name="Hulsmann N."/>
            <person name="Schleicher M."/>
            <person name="Noegel A.A."/>
            <person name="Eichinger L."/>
            <person name="Gallinger C."/>
            <person name="Pawlowski J."/>
            <person name="Sierra R."/>
            <person name="Euteneuer U."/>
            <person name="Pillet L."/>
            <person name="Moustafa A."/>
            <person name="Platzer M."/>
            <person name="Groth M."/>
            <person name="Szafranski K."/>
            <person name="Schliwa M."/>
        </authorList>
    </citation>
    <scope>NUCLEOTIDE SEQUENCE [LARGE SCALE GENOMIC DNA]</scope>
</reference>
<dbReference type="AlphaFoldDB" id="X6L7G8"/>
<evidence type="ECO:0000313" key="1">
    <source>
        <dbReference type="EMBL" id="ETN97258.1"/>
    </source>
</evidence>
<proteinExistence type="predicted"/>
<organism evidence="1 2">
    <name type="scientific">Reticulomyxa filosa</name>
    <dbReference type="NCBI Taxonomy" id="46433"/>
    <lineage>
        <taxon>Eukaryota</taxon>
        <taxon>Sar</taxon>
        <taxon>Rhizaria</taxon>
        <taxon>Retaria</taxon>
        <taxon>Foraminifera</taxon>
        <taxon>Monothalamids</taxon>
        <taxon>Reticulomyxidae</taxon>
        <taxon>Reticulomyxa</taxon>
    </lineage>
</organism>
<protein>
    <submittedName>
        <fullName evidence="1">Uncharacterized protein</fullName>
    </submittedName>
</protein>
<sequence>MCLKNFDNTWQITSGLFANWKSRYLGHESHIPRSVDVNISACIIDKVAHHQITIIQRSNSKSADNTMHMEDDDEKMDDIYDDDHNQDKTEIAGFDSSPFRKDCVSFGCRWGDTFSNSVLASWQSQIVFSRLQKSMFTSADRFYGYTAYE</sequence>